<protein>
    <recommendedName>
        <fullName evidence="1">HNH nuclease domain-containing protein</fullName>
    </recommendedName>
</protein>
<keyword evidence="3" id="KW-1185">Reference proteome</keyword>
<evidence type="ECO:0000313" key="3">
    <source>
        <dbReference type="Proteomes" id="UP001497453"/>
    </source>
</evidence>
<organism evidence="2 3">
    <name type="scientific">Somion occarium</name>
    <dbReference type="NCBI Taxonomy" id="3059160"/>
    <lineage>
        <taxon>Eukaryota</taxon>
        <taxon>Fungi</taxon>
        <taxon>Dikarya</taxon>
        <taxon>Basidiomycota</taxon>
        <taxon>Agaricomycotina</taxon>
        <taxon>Agaricomycetes</taxon>
        <taxon>Polyporales</taxon>
        <taxon>Cerrenaceae</taxon>
        <taxon>Somion</taxon>
    </lineage>
</organism>
<dbReference type="Pfam" id="PF13391">
    <property type="entry name" value="HNH_2"/>
    <property type="match status" value="1"/>
</dbReference>
<sequence length="364" mass="41511">MAQSDFLHPTLMLRDYDDRYQNEDERNIHVWASARSLVLRLRVIAGCYQHGDLTYDTFFMWLAVIVERGPKELALVHWGDPRIRDLPQDEDALSTWLQQQRAPVIRQGTTRSSNVIPGHYILLDWDPLANTFYLRCRTPLLPEISSRCLSGNGSGGTGASVNRRGRSNVTKKLVRKRDMACRITQEPATLRPRGANFTALEVAHIYPLAALDQANRLVSASVFPWLSSRDAADMPYNAILLRSDIHNLFDDYQFSVWKYGRENRDNYIYRFEKGGAPGMQNYKQIFPPRPATEANLTAGHASVTSTDDVSWDFFNVHFRTALLWHVSGQGRSPSTNAVLTAEINRPDQHLAHYRLQPAYSLHIT</sequence>
<dbReference type="Proteomes" id="UP001497453">
    <property type="component" value="Chromosome 7"/>
</dbReference>
<reference evidence="3" key="1">
    <citation type="submission" date="2024-04" db="EMBL/GenBank/DDBJ databases">
        <authorList>
            <person name="Shaw F."/>
            <person name="Minotto A."/>
        </authorList>
    </citation>
    <scope>NUCLEOTIDE SEQUENCE [LARGE SCALE GENOMIC DNA]</scope>
</reference>
<dbReference type="EMBL" id="OZ037950">
    <property type="protein sequence ID" value="CAL1712329.1"/>
    <property type="molecule type" value="Genomic_DNA"/>
</dbReference>
<gene>
    <name evidence="2" type="ORF">GFSPODELE1_LOCUS8777</name>
</gene>
<proteinExistence type="predicted"/>
<accession>A0ABP1E0G8</accession>
<evidence type="ECO:0000259" key="1">
    <source>
        <dbReference type="Pfam" id="PF13391"/>
    </source>
</evidence>
<dbReference type="InterPro" id="IPR003615">
    <property type="entry name" value="HNH_nuc"/>
</dbReference>
<evidence type="ECO:0000313" key="2">
    <source>
        <dbReference type="EMBL" id="CAL1712329.1"/>
    </source>
</evidence>
<feature type="domain" description="HNH nuclease" evidence="1">
    <location>
        <begin position="181"/>
        <end position="256"/>
    </location>
</feature>
<name>A0ABP1E0G8_9APHY</name>